<keyword evidence="1" id="KW-0812">Transmembrane</keyword>
<feature type="transmembrane region" description="Helical" evidence="1">
    <location>
        <begin position="43"/>
        <end position="62"/>
    </location>
</feature>
<evidence type="ECO:0000313" key="2">
    <source>
        <dbReference type="EMBL" id="QDV33234.1"/>
    </source>
</evidence>
<dbReference type="KEGG" id="tpla:ElP_10760"/>
<dbReference type="Proteomes" id="UP000317835">
    <property type="component" value="Chromosome"/>
</dbReference>
<evidence type="ECO:0000313" key="3">
    <source>
        <dbReference type="Proteomes" id="UP000317835"/>
    </source>
</evidence>
<feature type="transmembrane region" description="Helical" evidence="1">
    <location>
        <begin position="98"/>
        <end position="116"/>
    </location>
</feature>
<name>A0A518GXA7_9BACT</name>
<protein>
    <submittedName>
        <fullName evidence="2">Uncharacterized protein</fullName>
    </submittedName>
</protein>
<keyword evidence="1" id="KW-1133">Transmembrane helix</keyword>
<dbReference type="AlphaFoldDB" id="A0A518GXA7"/>
<organism evidence="2 3">
    <name type="scientific">Tautonia plasticadhaerens</name>
    <dbReference type="NCBI Taxonomy" id="2527974"/>
    <lineage>
        <taxon>Bacteria</taxon>
        <taxon>Pseudomonadati</taxon>
        <taxon>Planctomycetota</taxon>
        <taxon>Planctomycetia</taxon>
        <taxon>Isosphaerales</taxon>
        <taxon>Isosphaeraceae</taxon>
        <taxon>Tautonia</taxon>
    </lineage>
</organism>
<evidence type="ECO:0000256" key="1">
    <source>
        <dbReference type="SAM" id="Phobius"/>
    </source>
</evidence>
<sequence length="120" mass="12775">MPKASPFRIQILDITLLTFAAALLLGPWGEMERAESGPEWNRAAALFFNALLASGMISGAILARCSGNRRDEEWLSGAFGTLLVNQGVATAMPDLAVVLMPIGVVIAGGLLFYVLGHVEF</sequence>
<keyword evidence="1" id="KW-0472">Membrane</keyword>
<reference evidence="2 3" key="1">
    <citation type="submission" date="2019-02" db="EMBL/GenBank/DDBJ databases">
        <title>Deep-cultivation of Planctomycetes and their phenomic and genomic characterization uncovers novel biology.</title>
        <authorList>
            <person name="Wiegand S."/>
            <person name="Jogler M."/>
            <person name="Boedeker C."/>
            <person name="Pinto D."/>
            <person name="Vollmers J."/>
            <person name="Rivas-Marin E."/>
            <person name="Kohn T."/>
            <person name="Peeters S.H."/>
            <person name="Heuer A."/>
            <person name="Rast P."/>
            <person name="Oberbeckmann S."/>
            <person name="Bunk B."/>
            <person name="Jeske O."/>
            <person name="Meyerdierks A."/>
            <person name="Storesund J.E."/>
            <person name="Kallscheuer N."/>
            <person name="Luecker S."/>
            <person name="Lage O.M."/>
            <person name="Pohl T."/>
            <person name="Merkel B.J."/>
            <person name="Hornburger P."/>
            <person name="Mueller R.-W."/>
            <person name="Bruemmer F."/>
            <person name="Labrenz M."/>
            <person name="Spormann A.M."/>
            <person name="Op den Camp H."/>
            <person name="Overmann J."/>
            <person name="Amann R."/>
            <person name="Jetten M.S.M."/>
            <person name="Mascher T."/>
            <person name="Medema M.H."/>
            <person name="Devos D.P."/>
            <person name="Kaster A.-K."/>
            <person name="Ovreas L."/>
            <person name="Rohde M."/>
            <person name="Galperin M.Y."/>
            <person name="Jogler C."/>
        </authorList>
    </citation>
    <scope>NUCLEOTIDE SEQUENCE [LARGE SCALE GENOMIC DNA]</scope>
    <source>
        <strain evidence="2 3">ElP</strain>
    </source>
</reference>
<keyword evidence="3" id="KW-1185">Reference proteome</keyword>
<dbReference type="RefSeq" id="WP_145267628.1">
    <property type="nucleotide sequence ID" value="NZ_CP036426.1"/>
</dbReference>
<proteinExistence type="predicted"/>
<gene>
    <name evidence="2" type="ORF">ElP_10760</name>
</gene>
<accession>A0A518GXA7</accession>
<dbReference type="EMBL" id="CP036426">
    <property type="protein sequence ID" value="QDV33234.1"/>
    <property type="molecule type" value="Genomic_DNA"/>
</dbReference>